<feature type="compositionally biased region" description="Polar residues" evidence="2">
    <location>
        <begin position="777"/>
        <end position="799"/>
    </location>
</feature>
<dbReference type="Proteomes" id="UP000319731">
    <property type="component" value="Unassembled WGS sequence"/>
</dbReference>
<dbReference type="PANTHER" id="PTHR23176:SF129">
    <property type="entry name" value="RHO GTPASE ACTIVATING PROTEIN AT 16F, ISOFORM E-RELATED"/>
    <property type="match status" value="1"/>
</dbReference>
<dbReference type="InterPro" id="IPR001849">
    <property type="entry name" value="PH_domain"/>
</dbReference>
<dbReference type="InterPro" id="IPR011993">
    <property type="entry name" value="PH-like_dom_sf"/>
</dbReference>
<dbReference type="InterPro" id="IPR008936">
    <property type="entry name" value="Rho_GTPase_activation_prot"/>
</dbReference>
<dbReference type="SUPFAM" id="SSF50729">
    <property type="entry name" value="PH domain-like"/>
    <property type="match status" value="1"/>
</dbReference>
<dbReference type="RefSeq" id="XP_031027727.1">
    <property type="nucleotide sequence ID" value="XM_031165931.1"/>
</dbReference>
<dbReference type="Gene3D" id="1.10.555.10">
    <property type="entry name" value="Rho GTPase activation protein"/>
    <property type="match status" value="1"/>
</dbReference>
<accession>A0A507CEF8</accession>
<feature type="compositionally biased region" description="Polar residues" evidence="2">
    <location>
        <begin position="165"/>
        <end position="174"/>
    </location>
</feature>
<dbReference type="OrthoDB" id="185175at2759"/>
<feature type="region of interest" description="Disordered" evidence="2">
    <location>
        <begin position="1260"/>
        <end position="1356"/>
    </location>
</feature>
<sequence>MRPPEFEYGGGISPDSEEDSMSELLQNVINERNSLRAQNDQLWKIIEKQRLMIQQLQQQQQNESGEPKSSFELKDSGALRTIRERKSNSDTRESQRAASERGPVPPIASSQARKSSIDNVANSLSVRPGSTRRTRASSVSSSQERPVVLPPLTGSTSNVRKRSSSDLGTTSRPTSAPGVGRLRGSSNELDELESRGPSRPATSRNSRIAPLLPQPQPPSKRRSSIESPRHKDRPQSSEGLKLSTSEVSQHRRVLSSDSRGDKMVRTQSASSTDTDSPETPMDVARHNRDSSREEQLSTARESAYNSIGRESTQSRTSAKRPHKRSTSEDQGRRRSKREDSESDVPDVPEKEPYMTPSGSRTFPKTIEREPIPPIQPSSQPSTRKQNKRQTSNSSTHSQEEQITLVAKQQASDPVLTESPTKPERLSGDAKAKELGSMDVFARVGVLEALGGFEVAVVGFNLAAAVDGSDTSFVISVIKLSAKPGSKPGGELWRITKSLAELVDFDITLRNLDGAPNFSKLNEKLISSSLLSPLKIDERKMAVELYLKTVIASFTSALCVLEFFSSDVEDRRKRRDSMGPAVHKAGYLFKKGKNFGAWKTRYFVLMDNTLHYSESKDSPKAVSIRLDKCTAISTQSGSSSKLNNTSESDYRHAFTLIEFKDGASIGSINSEDRVNTKTVLCAESDEERDDWVSLISRQISLLRAAESATEKSSEKSSSNSELKRPKTISRKSGETLGKKAAATFSKARFRRMKGVDAEEMAASESDEEINSAPALPQRPQTAKQASAASMDSVNSGSEQQPLKPAASSSLGRGSLGRKLGVSTSTGTLSKLHAVETNNNSEDGLNGRKLDDDSPKRKQGTLGSSSKLIASFLNLKRRPSIAGIFGTSSSHNNSQESLASNTSSSAKSKACFNVSLEEALEAAHRVDKAAELPAVVFRTIEYLNAKGGLTEEGIYRLSGSSAVIQGLKERFDTEGDVDLLGNGEFHDVHAISGLLKLWLRELTTPILTKELQPEFLRVIELADKEERLNELYNLVRMLPRGNRKLLRALIKHLVQVVENASSNKMNPRNIGIVFAPTLGVPAPVFTNMMTDFNSIFGERSDSIDATPSRKHPSASARAEPLDRAMGVTRVGQSIDSMAGTNSIVTGTTGSTDAIDNPEDGGARRRTTNTKRSRRERTIVLNDESAQAITESIDQMARDAHQMPQNPAINVSSHENTPPAERRRTVDPGNRKSSNRHSTILYNGDADPTTLLTQFAANDLPTDGVLHGSQLHQEPASNDAPTNTTNLSNERCGNNSLDRSPRSSQRAFTSDTDVLVEGREDEEQQHTDSRNQEKENEETSPAANGNDDAEMGSRSSFDY</sequence>
<feature type="region of interest" description="Disordered" evidence="2">
    <location>
        <begin position="704"/>
        <end position="739"/>
    </location>
</feature>
<dbReference type="PROSITE" id="PS50238">
    <property type="entry name" value="RHOGAP"/>
    <property type="match status" value="1"/>
</dbReference>
<feature type="region of interest" description="Disordered" evidence="2">
    <location>
        <begin position="57"/>
        <end position="429"/>
    </location>
</feature>
<dbReference type="SMART" id="SM00233">
    <property type="entry name" value="PH"/>
    <property type="match status" value="1"/>
</dbReference>
<feature type="domain" description="Rho-GAP" evidence="4">
    <location>
        <begin position="912"/>
        <end position="1102"/>
    </location>
</feature>
<feature type="region of interest" description="Disordered" evidence="2">
    <location>
        <begin position="1"/>
        <end position="21"/>
    </location>
</feature>
<feature type="compositionally biased region" description="Polar residues" evidence="2">
    <location>
        <begin position="296"/>
        <end position="316"/>
    </location>
</feature>
<dbReference type="Pfam" id="PF00620">
    <property type="entry name" value="RhoGAP"/>
    <property type="match status" value="1"/>
</dbReference>
<evidence type="ECO:0000256" key="1">
    <source>
        <dbReference type="ARBA" id="ARBA00022468"/>
    </source>
</evidence>
<feature type="region of interest" description="Disordered" evidence="2">
    <location>
        <begin position="1137"/>
        <end position="1173"/>
    </location>
</feature>
<proteinExistence type="predicted"/>
<feature type="compositionally biased region" description="Basic and acidic residues" evidence="2">
    <location>
        <begin position="1217"/>
        <end position="1227"/>
    </location>
</feature>
<evidence type="ECO:0000313" key="5">
    <source>
        <dbReference type="EMBL" id="TPX38012.1"/>
    </source>
</evidence>
<dbReference type="SMART" id="SM00324">
    <property type="entry name" value="RhoGAP"/>
    <property type="match status" value="1"/>
</dbReference>
<dbReference type="GeneID" id="42001228"/>
<feature type="compositionally biased region" description="Basic and acidic residues" evidence="2">
    <location>
        <begin position="1321"/>
        <end position="1331"/>
    </location>
</feature>
<feature type="compositionally biased region" description="Basic and acidic residues" evidence="2">
    <location>
        <begin position="420"/>
        <end position="429"/>
    </location>
</feature>
<feature type="region of interest" description="Disordered" evidence="2">
    <location>
        <begin position="1098"/>
        <end position="1120"/>
    </location>
</feature>
<feature type="region of interest" description="Disordered" evidence="2">
    <location>
        <begin position="756"/>
        <end position="861"/>
    </location>
</feature>
<feature type="compositionally biased region" description="Polar residues" evidence="2">
    <location>
        <begin position="1137"/>
        <end position="1151"/>
    </location>
</feature>
<gene>
    <name evidence="5" type="ORF">SmJEL517_g00001</name>
</gene>
<feature type="compositionally biased region" description="Basic and acidic residues" evidence="2">
    <location>
        <begin position="283"/>
        <end position="295"/>
    </location>
</feature>
<evidence type="ECO:0000259" key="3">
    <source>
        <dbReference type="PROSITE" id="PS50003"/>
    </source>
</evidence>
<dbReference type="Pfam" id="PF00169">
    <property type="entry name" value="PH"/>
    <property type="match status" value="1"/>
</dbReference>
<keyword evidence="1" id="KW-0343">GTPase activation</keyword>
<evidence type="ECO:0000256" key="2">
    <source>
        <dbReference type="SAM" id="MobiDB-lite"/>
    </source>
</evidence>
<comment type="caution">
    <text evidence="5">The sequence shown here is derived from an EMBL/GenBank/DDBJ whole genome shotgun (WGS) entry which is preliminary data.</text>
</comment>
<dbReference type="GO" id="GO:0005737">
    <property type="term" value="C:cytoplasm"/>
    <property type="evidence" value="ECO:0007669"/>
    <property type="project" value="TreeGrafter"/>
</dbReference>
<feature type="compositionally biased region" description="Low complexity" evidence="2">
    <location>
        <begin position="806"/>
        <end position="819"/>
    </location>
</feature>
<name>A0A507CEF8_9FUNG</name>
<feature type="domain" description="PH" evidence="3">
    <location>
        <begin position="580"/>
        <end position="699"/>
    </location>
</feature>
<reference evidence="5 6" key="1">
    <citation type="journal article" date="2019" name="Sci. Rep.">
        <title>Comparative genomics of chytrid fungi reveal insights into the obligate biotrophic and pathogenic lifestyle of Synchytrium endobioticum.</title>
        <authorList>
            <person name="van de Vossenberg B.T.L.H."/>
            <person name="Warris S."/>
            <person name="Nguyen H.D.T."/>
            <person name="van Gent-Pelzer M.P.E."/>
            <person name="Joly D.L."/>
            <person name="van de Geest H.C."/>
            <person name="Bonants P.J.M."/>
            <person name="Smith D.S."/>
            <person name="Levesque C.A."/>
            <person name="van der Lee T.A.J."/>
        </authorList>
    </citation>
    <scope>NUCLEOTIDE SEQUENCE [LARGE SCALE GENOMIC DNA]</scope>
    <source>
        <strain evidence="5 6">JEL517</strain>
    </source>
</reference>
<feature type="compositionally biased region" description="Basic and acidic residues" evidence="2">
    <location>
        <begin position="843"/>
        <end position="854"/>
    </location>
</feature>
<dbReference type="PROSITE" id="PS50003">
    <property type="entry name" value="PH_DOMAIN"/>
    <property type="match status" value="1"/>
</dbReference>
<dbReference type="PANTHER" id="PTHR23176">
    <property type="entry name" value="RHO/RAC/CDC GTPASE-ACTIVATING PROTEIN"/>
    <property type="match status" value="1"/>
</dbReference>
<feature type="compositionally biased region" description="Polar residues" evidence="2">
    <location>
        <begin position="236"/>
        <end position="247"/>
    </location>
</feature>
<feature type="compositionally biased region" description="Basic residues" evidence="2">
    <location>
        <begin position="1161"/>
        <end position="1172"/>
    </location>
</feature>
<dbReference type="SUPFAM" id="SSF48350">
    <property type="entry name" value="GTPase activation domain, GAP"/>
    <property type="match status" value="1"/>
</dbReference>
<evidence type="ECO:0008006" key="7">
    <source>
        <dbReference type="Google" id="ProtNLM"/>
    </source>
</evidence>
<feature type="region of interest" description="Disordered" evidence="2">
    <location>
        <begin position="1201"/>
        <end position="1243"/>
    </location>
</feature>
<feature type="compositionally biased region" description="Polar residues" evidence="2">
    <location>
        <begin position="1267"/>
        <end position="1309"/>
    </location>
</feature>
<feature type="compositionally biased region" description="Basic and acidic residues" evidence="2">
    <location>
        <begin position="65"/>
        <end position="99"/>
    </location>
</feature>
<feature type="compositionally biased region" description="Polar residues" evidence="2">
    <location>
        <begin position="1201"/>
        <end position="1213"/>
    </location>
</feature>
<evidence type="ECO:0000313" key="6">
    <source>
        <dbReference type="Proteomes" id="UP000319731"/>
    </source>
</evidence>
<feature type="compositionally biased region" description="Basic and acidic residues" evidence="2">
    <location>
        <begin position="325"/>
        <end position="339"/>
    </location>
</feature>
<feature type="compositionally biased region" description="Acidic residues" evidence="2">
    <location>
        <begin position="756"/>
        <end position="768"/>
    </location>
</feature>
<feature type="compositionally biased region" description="Basic and acidic residues" evidence="2">
    <location>
        <begin position="223"/>
        <end position="235"/>
    </location>
</feature>
<dbReference type="STRING" id="1806994.A0A507CEF8"/>
<feature type="compositionally biased region" description="Polar residues" evidence="2">
    <location>
        <begin position="108"/>
        <end position="125"/>
    </location>
</feature>
<dbReference type="InterPro" id="IPR050729">
    <property type="entry name" value="Rho-GAP"/>
</dbReference>
<evidence type="ECO:0000259" key="4">
    <source>
        <dbReference type="PROSITE" id="PS50238"/>
    </source>
</evidence>
<keyword evidence="6" id="KW-1185">Reference proteome</keyword>
<dbReference type="EMBL" id="QEAO01000001">
    <property type="protein sequence ID" value="TPX38012.1"/>
    <property type="molecule type" value="Genomic_DNA"/>
</dbReference>
<dbReference type="GO" id="GO:0005096">
    <property type="term" value="F:GTPase activator activity"/>
    <property type="evidence" value="ECO:0007669"/>
    <property type="project" value="UniProtKB-KW"/>
</dbReference>
<dbReference type="Gene3D" id="2.30.29.30">
    <property type="entry name" value="Pleckstrin-homology domain (PH domain)/Phosphotyrosine-binding domain (PTB)"/>
    <property type="match status" value="1"/>
</dbReference>
<dbReference type="InterPro" id="IPR000198">
    <property type="entry name" value="RhoGAP_dom"/>
</dbReference>
<organism evidence="5 6">
    <name type="scientific">Synchytrium microbalum</name>
    <dbReference type="NCBI Taxonomy" id="1806994"/>
    <lineage>
        <taxon>Eukaryota</taxon>
        <taxon>Fungi</taxon>
        <taxon>Fungi incertae sedis</taxon>
        <taxon>Chytridiomycota</taxon>
        <taxon>Chytridiomycota incertae sedis</taxon>
        <taxon>Chytridiomycetes</taxon>
        <taxon>Synchytriales</taxon>
        <taxon>Synchytriaceae</taxon>
        <taxon>Synchytrium</taxon>
    </lineage>
</organism>
<protein>
    <recommendedName>
        <fullName evidence="7">Rho-GAP domain-containing protein</fullName>
    </recommendedName>
</protein>
<dbReference type="GO" id="GO:0007165">
    <property type="term" value="P:signal transduction"/>
    <property type="evidence" value="ECO:0007669"/>
    <property type="project" value="InterPro"/>
</dbReference>
<feature type="compositionally biased region" description="Polar residues" evidence="2">
    <location>
        <begin position="265"/>
        <end position="274"/>
    </location>
</feature>